<dbReference type="EMBL" id="CM007381">
    <property type="protein sequence ID" value="ONK81369.1"/>
    <property type="molecule type" value="Genomic_DNA"/>
</dbReference>
<sequence>MSFMDGFFGYNQIKMHPDDEKHTVFRTPLGVFCYTVMPFGLKNTGATYQRAMSKIFQEHLRKTVECYVLEGSEGLSFAKELGVEYLEAFGDSQLIVKQVQGEYEVRSQDLIPYHKMVVEMAESFEGFFIEHIPRLQNTYADALAALADISSTAYNPTANGLAEAFNKTIIKLLSKLVKTNKRDWDDKLGAALWAYRTMVRTPTGETPYSLVYGCEAVLPLEIQIPLL</sequence>
<dbReference type="InterPro" id="IPR000477">
    <property type="entry name" value="RT_dom"/>
</dbReference>
<dbReference type="Gramene" id="ONK81369">
    <property type="protein sequence ID" value="ONK81369"/>
    <property type="gene ID" value="A4U43_C01F28310"/>
</dbReference>
<feature type="domain" description="RNase H type-1" evidence="2">
    <location>
        <begin position="73"/>
        <end position="146"/>
    </location>
</feature>
<dbReference type="InterPro" id="IPR043128">
    <property type="entry name" value="Rev_trsase/Diguanyl_cyclase"/>
</dbReference>
<dbReference type="GO" id="GO:0003676">
    <property type="term" value="F:nucleic acid binding"/>
    <property type="evidence" value="ECO:0007669"/>
    <property type="project" value="InterPro"/>
</dbReference>
<feature type="domain" description="Reverse transcriptase" evidence="1">
    <location>
        <begin position="2"/>
        <end position="67"/>
    </location>
</feature>
<reference evidence="4" key="1">
    <citation type="journal article" date="2017" name="Nat. Commun.">
        <title>The asparagus genome sheds light on the origin and evolution of a young Y chromosome.</title>
        <authorList>
            <person name="Harkess A."/>
            <person name="Zhou J."/>
            <person name="Xu C."/>
            <person name="Bowers J.E."/>
            <person name="Van der Hulst R."/>
            <person name="Ayyampalayam S."/>
            <person name="Mercati F."/>
            <person name="Riccardi P."/>
            <person name="McKain M.R."/>
            <person name="Kakrana A."/>
            <person name="Tang H."/>
            <person name="Ray J."/>
            <person name="Groenendijk J."/>
            <person name="Arikit S."/>
            <person name="Mathioni S.M."/>
            <person name="Nakano M."/>
            <person name="Shan H."/>
            <person name="Telgmann-Rauber A."/>
            <person name="Kanno A."/>
            <person name="Yue Z."/>
            <person name="Chen H."/>
            <person name="Li W."/>
            <person name="Chen Y."/>
            <person name="Xu X."/>
            <person name="Zhang Y."/>
            <person name="Luo S."/>
            <person name="Chen H."/>
            <person name="Gao J."/>
            <person name="Mao Z."/>
            <person name="Pires J.C."/>
            <person name="Luo M."/>
            <person name="Kudrna D."/>
            <person name="Wing R.A."/>
            <person name="Meyers B.C."/>
            <person name="Yi K."/>
            <person name="Kong H."/>
            <person name="Lavrijsen P."/>
            <person name="Sunseri F."/>
            <person name="Falavigna A."/>
            <person name="Ye Y."/>
            <person name="Leebens-Mack J.H."/>
            <person name="Chen G."/>
        </authorList>
    </citation>
    <scope>NUCLEOTIDE SEQUENCE [LARGE SCALE GENOMIC DNA]</scope>
    <source>
        <strain evidence="4">cv. DH0086</strain>
    </source>
</reference>
<dbReference type="InterPro" id="IPR002156">
    <property type="entry name" value="RNaseH_domain"/>
</dbReference>
<dbReference type="CDD" id="cd01647">
    <property type="entry name" value="RT_LTR"/>
    <property type="match status" value="1"/>
</dbReference>
<dbReference type="GO" id="GO:0004523">
    <property type="term" value="F:RNA-DNA hybrid ribonuclease activity"/>
    <property type="evidence" value="ECO:0007669"/>
    <property type="project" value="InterPro"/>
</dbReference>
<dbReference type="SUPFAM" id="SSF53098">
    <property type="entry name" value="Ribonuclease H-like"/>
    <property type="match status" value="2"/>
</dbReference>
<gene>
    <name evidence="3" type="ORF">A4U43_C01F28310</name>
</gene>
<dbReference type="Proteomes" id="UP000243459">
    <property type="component" value="Chromosome 1"/>
</dbReference>
<dbReference type="PANTHER" id="PTHR48475:SF1">
    <property type="entry name" value="RNASE H TYPE-1 DOMAIN-CONTAINING PROTEIN"/>
    <property type="match status" value="1"/>
</dbReference>
<organism evidence="3 4">
    <name type="scientific">Asparagus officinalis</name>
    <name type="common">Garden asparagus</name>
    <dbReference type="NCBI Taxonomy" id="4686"/>
    <lineage>
        <taxon>Eukaryota</taxon>
        <taxon>Viridiplantae</taxon>
        <taxon>Streptophyta</taxon>
        <taxon>Embryophyta</taxon>
        <taxon>Tracheophyta</taxon>
        <taxon>Spermatophyta</taxon>
        <taxon>Magnoliopsida</taxon>
        <taxon>Liliopsida</taxon>
        <taxon>Asparagales</taxon>
        <taxon>Asparagaceae</taxon>
        <taxon>Asparagoideae</taxon>
        <taxon>Asparagus</taxon>
    </lineage>
</organism>
<dbReference type="Gene3D" id="3.30.420.10">
    <property type="entry name" value="Ribonuclease H-like superfamily/Ribonuclease H"/>
    <property type="match status" value="2"/>
</dbReference>
<keyword evidence="4" id="KW-1185">Reference proteome</keyword>
<evidence type="ECO:0000313" key="3">
    <source>
        <dbReference type="EMBL" id="ONK81369.1"/>
    </source>
</evidence>
<dbReference type="Gene3D" id="3.30.70.270">
    <property type="match status" value="1"/>
</dbReference>
<dbReference type="InterPro" id="IPR043502">
    <property type="entry name" value="DNA/RNA_pol_sf"/>
</dbReference>
<dbReference type="AlphaFoldDB" id="A0A5P1FVZ4"/>
<dbReference type="OMA" id="HEVQAHC"/>
<dbReference type="SUPFAM" id="SSF56672">
    <property type="entry name" value="DNA/RNA polymerases"/>
    <property type="match status" value="1"/>
</dbReference>
<evidence type="ECO:0000313" key="4">
    <source>
        <dbReference type="Proteomes" id="UP000243459"/>
    </source>
</evidence>
<dbReference type="Pfam" id="PF13456">
    <property type="entry name" value="RVT_3"/>
    <property type="match status" value="1"/>
</dbReference>
<proteinExistence type="predicted"/>
<dbReference type="PANTHER" id="PTHR48475">
    <property type="entry name" value="RIBONUCLEASE H"/>
    <property type="match status" value="1"/>
</dbReference>
<evidence type="ECO:0000259" key="2">
    <source>
        <dbReference type="Pfam" id="PF13456"/>
    </source>
</evidence>
<dbReference type="InterPro" id="IPR012337">
    <property type="entry name" value="RNaseH-like_sf"/>
</dbReference>
<accession>A0A5P1FVZ4</accession>
<name>A0A5P1FVZ4_ASPOF</name>
<dbReference type="InterPro" id="IPR036397">
    <property type="entry name" value="RNaseH_sf"/>
</dbReference>
<dbReference type="Pfam" id="PF00078">
    <property type="entry name" value="RVT_1"/>
    <property type="match status" value="1"/>
</dbReference>
<dbReference type="Gene3D" id="3.10.10.10">
    <property type="entry name" value="HIV Type 1 Reverse Transcriptase, subunit A, domain 1"/>
    <property type="match status" value="1"/>
</dbReference>
<protein>
    <submittedName>
        <fullName evidence="3">Uncharacterized protein</fullName>
    </submittedName>
</protein>
<evidence type="ECO:0000259" key="1">
    <source>
        <dbReference type="Pfam" id="PF00078"/>
    </source>
</evidence>